<feature type="chain" id="PRO_5041767992" description="1,3-beta-glucanosyltransferase" evidence="9">
    <location>
        <begin position="20"/>
        <end position="542"/>
    </location>
</feature>
<keyword evidence="9" id="KW-0808">Transferase</keyword>
<dbReference type="EC" id="2.4.1.-" evidence="9"/>
<dbReference type="Proteomes" id="UP001273209">
    <property type="component" value="Unassembled WGS sequence"/>
</dbReference>
<keyword evidence="7" id="KW-0325">Glycoprotein</keyword>
<dbReference type="GO" id="GO:0005886">
    <property type="term" value="C:plasma membrane"/>
    <property type="evidence" value="ECO:0007669"/>
    <property type="project" value="UniProtKB-SubCell"/>
</dbReference>
<accession>A0AAE1M2E8</accession>
<dbReference type="FunFam" id="3.20.20.80:FF:000038">
    <property type="entry name" value="1,3-beta-glucanosyltransferase"/>
    <property type="match status" value="1"/>
</dbReference>
<sequence length="542" mass="57322">MSLSKLSVSMLALAGSALSADLPSITAKGSKFFYPNGTQFFIKGVAYQQDVGQAGTTTSGNSTFIDPLSNEANCKRDIPLLQQLGTNVIRTYAIDASADHSACMKLLNDAGIYVFSDLGEPALSINRDTPSWNTDLFARYKAVVDEMSQYPNVIGYFAGNEVSNAKNNTGASAYVKAAVRDTKAYIKSKKYRWQGVGYAANDDVDIRAEIADYFNCGEQDSAIDFWGYNIYSWCGQSSMQKSGYDEQTTFFSNYSVPVFFAEYGCNLPDGAANRIFQETAALYSDTMTEVFSGGIVYMFFEEANDYGLVSVKNNQVTKLKDFSALQSQVTKADPKGVDSSDYKPTNKAASCPALTDDWQAINDLPPTPDAGLCTCMQTSLSCVRSDDLSSDDFGDIFGFICGKSPAVCAGINGDASTGVYGAYSMCDDGAKLDYVLDAYYNSQKKAASACDFNGQAQVVSGKAASSCSAALASASAINKAAATATSPVGSGSTSTDDDKSASTSKSAAVAGRPSAQLMSIGELSVALYMGVAMLAGGAMIAL</sequence>
<comment type="function">
    <text evidence="9">Splits internally a 1,3-beta-glucan molecule and transfers the newly generated reducing end (the donor) to the non-reducing end of another 1,3-beta-glucan molecule (the acceptor) forming a 1,3-beta linkage, resulting in the elongation of 1,3-beta-glucan chains in the cell wall.</text>
</comment>
<dbReference type="InterPro" id="IPR017853">
    <property type="entry name" value="GH"/>
</dbReference>
<evidence type="ECO:0000256" key="9">
    <source>
        <dbReference type="RuleBase" id="RU361209"/>
    </source>
</evidence>
<dbReference type="PANTHER" id="PTHR31468">
    <property type="entry name" value="1,3-BETA-GLUCANOSYLTRANSFERASE GAS1"/>
    <property type="match status" value="1"/>
</dbReference>
<dbReference type="Gene3D" id="3.20.20.80">
    <property type="entry name" value="Glycosidases"/>
    <property type="match status" value="1"/>
</dbReference>
<evidence type="ECO:0000256" key="8">
    <source>
        <dbReference type="ARBA" id="ARBA00023288"/>
    </source>
</evidence>
<comment type="similarity">
    <text evidence="2 9">Belongs to the glycosyl hydrolase 72 family.</text>
</comment>
<evidence type="ECO:0000256" key="1">
    <source>
        <dbReference type="ARBA" id="ARBA00004609"/>
    </source>
</evidence>
<dbReference type="EMBL" id="JAWRVG010000005">
    <property type="protein sequence ID" value="KAK4082319.1"/>
    <property type="molecule type" value="Genomic_DNA"/>
</dbReference>
<dbReference type="InterPro" id="IPR004886">
    <property type="entry name" value="Glucanosyltransferase"/>
</dbReference>
<evidence type="ECO:0000256" key="2">
    <source>
        <dbReference type="ARBA" id="ARBA00007528"/>
    </source>
</evidence>
<evidence type="ECO:0000256" key="10">
    <source>
        <dbReference type="SAM" id="MobiDB-lite"/>
    </source>
</evidence>
<dbReference type="GeneID" id="87916184"/>
<name>A0AAE1M2E8_9HYPO</name>
<keyword evidence="13" id="KW-1185">Reference proteome</keyword>
<dbReference type="SUPFAM" id="SSF51445">
    <property type="entry name" value="(Trans)glycosidases"/>
    <property type="match status" value="1"/>
</dbReference>
<protein>
    <recommendedName>
        <fullName evidence="9">1,3-beta-glucanosyltransferase</fullName>
        <ecNumber evidence="9">2.4.1.-</ecNumber>
    </recommendedName>
</protein>
<feature type="domain" description="X8" evidence="11">
    <location>
        <begin position="380"/>
        <end position="469"/>
    </location>
</feature>
<organism evidence="12 13">
    <name type="scientific">Trichoderma aggressivum f. europaeum</name>
    <dbReference type="NCBI Taxonomy" id="173218"/>
    <lineage>
        <taxon>Eukaryota</taxon>
        <taxon>Fungi</taxon>
        <taxon>Dikarya</taxon>
        <taxon>Ascomycota</taxon>
        <taxon>Pezizomycotina</taxon>
        <taxon>Sordariomycetes</taxon>
        <taxon>Hypocreomycetidae</taxon>
        <taxon>Hypocreales</taxon>
        <taxon>Hypocreaceae</taxon>
        <taxon>Trichoderma</taxon>
    </lineage>
</organism>
<feature type="region of interest" description="Disordered" evidence="10">
    <location>
        <begin position="484"/>
        <end position="507"/>
    </location>
</feature>
<dbReference type="GO" id="GO:0098552">
    <property type="term" value="C:side of membrane"/>
    <property type="evidence" value="ECO:0007669"/>
    <property type="project" value="UniProtKB-KW"/>
</dbReference>
<keyword evidence="5 9" id="KW-0472">Membrane</keyword>
<evidence type="ECO:0000256" key="7">
    <source>
        <dbReference type="ARBA" id="ARBA00023180"/>
    </source>
</evidence>
<dbReference type="PANTHER" id="PTHR31468:SF2">
    <property type="entry name" value="1,3-BETA-GLUCANOSYLTRANSFERASE GAS1"/>
    <property type="match status" value="1"/>
</dbReference>
<evidence type="ECO:0000256" key="5">
    <source>
        <dbReference type="ARBA" id="ARBA00023136"/>
    </source>
</evidence>
<gene>
    <name evidence="12" type="ORF">Triagg1_2131</name>
</gene>
<dbReference type="GO" id="GO:0042124">
    <property type="term" value="F:1,3-beta-glucanosyltransferase activity"/>
    <property type="evidence" value="ECO:0007669"/>
    <property type="project" value="TreeGrafter"/>
</dbReference>
<dbReference type="GO" id="GO:0031505">
    <property type="term" value="P:fungal-type cell wall organization"/>
    <property type="evidence" value="ECO:0007669"/>
    <property type="project" value="TreeGrafter"/>
</dbReference>
<keyword evidence="8 9" id="KW-0449">Lipoprotein</keyword>
<dbReference type="RefSeq" id="XP_062758987.1">
    <property type="nucleotide sequence ID" value="XM_062896279.1"/>
</dbReference>
<dbReference type="Gene3D" id="1.20.58.1040">
    <property type="match status" value="1"/>
</dbReference>
<dbReference type="SMART" id="SM00768">
    <property type="entry name" value="X8"/>
    <property type="match status" value="1"/>
</dbReference>
<dbReference type="AlphaFoldDB" id="A0AAE1M2E8"/>
<evidence type="ECO:0000256" key="3">
    <source>
        <dbReference type="ARBA" id="ARBA00022622"/>
    </source>
</evidence>
<keyword evidence="3 9" id="KW-0336">GPI-anchor</keyword>
<dbReference type="Pfam" id="PF07983">
    <property type="entry name" value="X8"/>
    <property type="match status" value="1"/>
</dbReference>
<dbReference type="InterPro" id="IPR012946">
    <property type="entry name" value="X8"/>
</dbReference>
<evidence type="ECO:0000256" key="4">
    <source>
        <dbReference type="ARBA" id="ARBA00022729"/>
    </source>
</evidence>
<evidence type="ECO:0000259" key="11">
    <source>
        <dbReference type="SMART" id="SM00768"/>
    </source>
</evidence>
<feature type="signal peptide" evidence="9">
    <location>
        <begin position="1"/>
        <end position="19"/>
    </location>
</feature>
<keyword evidence="4 9" id="KW-0732">Signal</keyword>
<proteinExistence type="inferred from homology"/>
<dbReference type="GO" id="GO:0071970">
    <property type="term" value="P:fungal-type cell wall (1-&gt;3)-beta-D-glucan biosynthetic process"/>
    <property type="evidence" value="ECO:0007669"/>
    <property type="project" value="TreeGrafter"/>
</dbReference>
<dbReference type="Pfam" id="PF03198">
    <property type="entry name" value="Glyco_hydro_72"/>
    <property type="match status" value="1"/>
</dbReference>
<comment type="subcellular location">
    <subcellularLocation>
        <location evidence="1 9">Cell membrane</location>
        <topology evidence="1 9">Lipid-anchor</topology>
        <topology evidence="1 9">GPI-anchor</topology>
    </subcellularLocation>
</comment>
<evidence type="ECO:0000313" key="13">
    <source>
        <dbReference type="Proteomes" id="UP001273209"/>
    </source>
</evidence>
<comment type="caution">
    <text evidence="12">The sequence shown here is derived from an EMBL/GenBank/DDBJ whole genome shotgun (WGS) entry which is preliminary data.</text>
</comment>
<feature type="compositionally biased region" description="Low complexity" evidence="10">
    <location>
        <begin position="484"/>
        <end position="494"/>
    </location>
</feature>
<evidence type="ECO:0000313" key="12">
    <source>
        <dbReference type="EMBL" id="KAK4082319.1"/>
    </source>
</evidence>
<reference evidence="12" key="1">
    <citation type="submission" date="2023-11" db="EMBL/GenBank/DDBJ databases">
        <title>The genome sequences of three competitors of mushroom-forming fungi.</title>
        <authorList>
            <person name="Beijen E."/>
            <person name="Ohm R.A."/>
        </authorList>
    </citation>
    <scope>NUCLEOTIDE SEQUENCE</scope>
    <source>
        <strain evidence="12">CBS 100526</strain>
    </source>
</reference>
<keyword evidence="6" id="KW-1015">Disulfide bond</keyword>
<evidence type="ECO:0000256" key="6">
    <source>
        <dbReference type="ARBA" id="ARBA00023157"/>
    </source>
</evidence>